<dbReference type="Gene3D" id="3.40.190.10">
    <property type="entry name" value="Periplasmic binding protein-like II"/>
    <property type="match status" value="2"/>
</dbReference>
<dbReference type="Proteomes" id="UP000294911">
    <property type="component" value="Unassembled WGS sequence"/>
</dbReference>
<feature type="chain" id="PRO_5039385052" evidence="9">
    <location>
        <begin position="31"/>
        <end position="364"/>
    </location>
</feature>
<reference evidence="10 11" key="1">
    <citation type="submission" date="2019-03" db="EMBL/GenBank/DDBJ databases">
        <title>Genomic Encyclopedia of Type Strains, Phase IV (KMG-IV): sequencing the most valuable type-strain genomes for metagenomic binning, comparative biology and taxonomic classification.</title>
        <authorList>
            <person name="Goeker M."/>
        </authorList>
    </citation>
    <scope>NUCLEOTIDE SEQUENCE [LARGE SCALE GENOMIC DNA]</scope>
    <source>
        <strain evidence="10 11">DSM 45765</strain>
    </source>
</reference>
<evidence type="ECO:0000256" key="8">
    <source>
        <dbReference type="ARBA" id="ARBA00023136"/>
    </source>
</evidence>
<keyword evidence="4" id="KW-0813">Transport</keyword>
<evidence type="ECO:0000313" key="11">
    <source>
        <dbReference type="Proteomes" id="UP000294911"/>
    </source>
</evidence>
<feature type="signal peptide" evidence="9">
    <location>
        <begin position="1"/>
        <end position="30"/>
    </location>
</feature>
<evidence type="ECO:0000256" key="2">
    <source>
        <dbReference type="ARBA" id="ARBA00004533"/>
    </source>
</evidence>
<evidence type="ECO:0000256" key="7">
    <source>
        <dbReference type="ARBA" id="ARBA00022729"/>
    </source>
</evidence>
<dbReference type="EMBL" id="SLXQ01000002">
    <property type="protein sequence ID" value="TCP54887.1"/>
    <property type="molecule type" value="Genomic_DNA"/>
</dbReference>
<protein>
    <submittedName>
        <fullName evidence="10">NitT/TauT family transport system substrate-binding protein</fullName>
    </submittedName>
</protein>
<evidence type="ECO:0000256" key="5">
    <source>
        <dbReference type="ARBA" id="ARBA00022475"/>
    </source>
</evidence>
<evidence type="ECO:0000256" key="4">
    <source>
        <dbReference type="ARBA" id="ARBA00022448"/>
    </source>
</evidence>
<dbReference type="Pfam" id="PF13379">
    <property type="entry name" value="NMT1_2"/>
    <property type="match status" value="1"/>
</dbReference>
<keyword evidence="6" id="KW-0997">Cell inner membrane</keyword>
<evidence type="ECO:0000256" key="1">
    <source>
        <dbReference type="ARBA" id="ARBA00004418"/>
    </source>
</evidence>
<dbReference type="GO" id="GO:0005886">
    <property type="term" value="C:plasma membrane"/>
    <property type="evidence" value="ECO:0007669"/>
    <property type="project" value="UniProtKB-SubCell"/>
</dbReference>
<comment type="subcellular location">
    <subcellularLocation>
        <location evidence="2">Cell inner membrane</location>
    </subcellularLocation>
    <subcellularLocation>
        <location evidence="1">Periplasm</location>
    </subcellularLocation>
</comment>
<name>A0A4R2QYW8_9PSEU</name>
<dbReference type="InterPro" id="IPR010067">
    <property type="entry name" value="ABC_SsuA_sub-bd"/>
</dbReference>
<dbReference type="PROSITE" id="PS51257">
    <property type="entry name" value="PROKAR_LIPOPROTEIN"/>
    <property type="match status" value="1"/>
</dbReference>
<sequence length="364" mass="39065">MRISFRNRRSVVLSLAVLVLLGVLSSCTRAGGSDRAEAELTDNPTSAGEVRLGYFPNVTHAPALIAQHNGLFDKYLVDSKVVAQQFSNGPTAVNAFLGGSLDIGFLGPGPAINAYTKSKGAAVRMIAGATSGGAQLVTTPDISEPEDLAGKQIATPQLGGTQDVALKAWLAEHGLELGTGPTQVRVLNVDNAQTLNSFREGAIDGAWIPEPWSSRLIFEAGAKVFLDERDLWPGGTFPTTVVLVRKEFLEEHPTTVRAMLRGLVEATDWANENPDAAKQVTNDEFEELTGGRMGDRVLDRAFDTMELSVNPISAAFPRLARDSVTAEIVTEEPDLTGFADFRMLNQVLEQSNQQQIHSGPLAAR</sequence>
<evidence type="ECO:0000313" key="10">
    <source>
        <dbReference type="EMBL" id="TCP54887.1"/>
    </source>
</evidence>
<evidence type="ECO:0000256" key="9">
    <source>
        <dbReference type="SAM" id="SignalP"/>
    </source>
</evidence>
<comment type="caution">
    <text evidence="10">The sequence shown here is derived from an EMBL/GenBank/DDBJ whole genome shotgun (WGS) entry which is preliminary data.</text>
</comment>
<dbReference type="InterPro" id="IPR044527">
    <property type="entry name" value="NrtA/CpmA_ABC-bd_dom"/>
</dbReference>
<keyword evidence="5" id="KW-1003">Cell membrane</keyword>
<organism evidence="10 11">
    <name type="scientific">Tamaricihabitans halophyticus</name>
    <dbReference type="NCBI Taxonomy" id="1262583"/>
    <lineage>
        <taxon>Bacteria</taxon>
        <taxon>Bacillati</taxon>
        <taxon>Actinomycetota</taxon>
        <taxon>Actinomycetes</taxon>
        <taxon>Pseudonocardiales</taxon>
        <taxon>Pseudonocardiaceae</taxon>
        <taxon>Tamaricihabitans</taxon>
    </lineage>
</organism>
<accession>A0A4R2QYW8</accession>
<keyword evidence="8" id="KW-0472">Membrane</keyword>
<dbReference type="PANTHER" id="PTHR30024">
    <property type="entry name" value="ALIPHATIC SULFONATES-BINDING PROTEIN-RELATED"/>
    <property type="match status" value="1"/>
</dbReference>
<gene>
    <name evidence="10" type="ORF">EV191_10296</name>
</gene>
<dbReference type="GO" id="GO:0042626">
    <property type="term" value="F:ATPase-coupled transmembrane transporter activity"/>
    <property type="evidence" value="ECO:0007669"/>
    <property type="project" value="InterPro"/>
</dbReference>
<comment type="similarity">
    <text evidence="3">Belongs to the bacterial solute-binding protein SsuA/TauA family.</text>
</comment>
<dbReference type="CDD" id="cd13553">
    <property type="entry name" value="PBP2_NrtA_CpmA_like"/>
    <property type="match status" value="1"/>
</dbReference>
<evidence type="ECO:0000256" key="3">
    <source>
        <dbReference type="ARBA" id="ARBA00010742"/>
    </source>
</evidence>
<dbReference type="GO" id="GO:0042597">
    <property type="term" value="C:periplasmic space"/>
    <property type="evidence" value="ECO:0007669"/>
    <property type="project" value="UniProtKB-SubCell"/>
</dbReference>
<dbReference type="PANTHER" id="PTHR30024:SF47">
    <property type="entry name" value="TAURINE-BINDING PERIPLASMIC PROTEIN"/>
    <property type="match status" value="1"/>
</dbReference>
<keyword evidence="7 9" id="KW-0732">Signal</keyword>
<evidence type="ECO:0000256" key="6">
    <source>
        <dbReference type="ARBA" id="ARBA00022519"/>
    </source>
</evidence>
<dbReference type="NCBIfam" id="TIGR01728">
    <property type="entry name" value="SsuA_fam"/>
    <property type="match status" value="1"/>
</dbReference>
<dbReference type="AlphaFoldDB" id="A0A4R2QYW8"/>
<keyword evidence="11" id="KW-1185">Reference proteome</keyword>
<dbReference type="SUPFAM" id="SSF53850">
    <property type="entry name" value="Periplasmic binding protein-like II"/>
    <property type="match status" value="1"/>
</dbReference>
<proteinExistence type="inferred from homology"/>